<feature type="compositionally biased region" description="Low complexity" evidence="1">
    <location>
        <begin position="536"/>
        <end position="555"/>
    </location>
</feature>
<gene>
    <name evidence="3" type="ORF">PGTUg99_034841</name>
</gene>
<keyword evidence="2" id="KW-0732">Signal</keyword>
<evidence type="ECO:0000256" key="1">
    <source>
        <dbReference type="SAM" id="MobiDB-lite"/>
    </source>
</evidence>
<dbReference type="EMBL" id="VDEP01000438">
    <property type="protein sequence ID" value="KAA1083483.1"/>
    <property type="molecule type" value="Genomic_DNA"/>
</dbReference>
<dbReference type="AlphaFoldDB" id="A0A5B0N4I4"/>
<name>A0A5B0N4I4_PUCGR</name>
<comment type="caution">
    <text evidence="3">The sequence shown here is derived from an EMBL/GenBank/DDBJ whole genome shotgun (WGS) entry which is preliminary data.</text>
</comment>
<feature type="chain" id="PRO_5022824489" evidence="2">
    <location>
        <begin position="18"/>
        <end position="710"/>
    </location>
</feature>
<sequence>MSLVLNCVACWVLPSWGLELRSSWLTSNLKGLDFLGVVFLAHRSQDLSHPRIWVAARAVVLRAAPSTPNLFFWSFSVSEAFHWPFTPSDYILAYLHRPGSIYPQPLFLYELAALPSTSLVPASSICQPSTIFYDTLRRLLPGSVLTIHSSLLRNQPINLSTYQPPLDNPPGYRSLDWRSPRLPFRYDIDLLRQSSRPLKPVSLPNDRFHKSSLFSLLLYSPLTTVDFSLFYTVLHAIFSAIFPTTFTTLRPSTSNHYSTLFAPNSTLPTRSFLILAGPLPVVYNPKNIVPPTLDPFLSYSIYPRIDQQRGLRRHSLAFQPPVYKSRLDSSSSTSSPALHPTATSLPFHFESILKKHLLLNHLNTMVTTRSSKAQAANDKTPVCSSKVSDDAPVLCSGFQALCSASSASPAELHANKFMISGPVRPFTPVNSPETKVPVPIHPSTVAPEPSRDGQHVDPHLVQEGINFYPLQSRWSPAFTPSGGSFPPGLRSPDFIDSGSTDGRLATESSSSSISDGFSSGSESESSVPASAPPSIPNSSAFPSPSSSDLRSVPPSEIFYANRPRPQPVATGSGNSYDDPVVVDDDSASNSRPDSIPFGPTTDWGSTQQAAPPANTVNPDPSAREMMAFDYRAIRDQLVGSNPLPFGTQVYREEDLLFLFQNVANNFIHLSNKYPASTLGEIEDRVQFYQNLQWVFTADRQVFLATHCGYP</sequence>
<accession>A0A5B0N4I4</accession>
<proteinExistence type="predicted"/>
<feature type="region of interest" description="Disordered" evidence="1">
    <location>
        <begin position="478"/>
        <end position="620"/>
    </location>
</feature>
<dbReference type="Proteomes" id="UP000325313">
    <property type="component" value="Unassembled WGS sequence"/>
</dbReference>
<reference evidence="3 4" key="1">
    <citation type="submission" date="2019-05" db="EMBL/GenBank/DDBJ databases">
        <title>Emergence of the Ug99 lineage of the wheat stem rust pathogen through somatic hybridization.</title>
        <authorList>
            <person name="Li F."/>
            <person name="Upadhyaya N.M."/>
            <person name="Sperschneider J."/>
            <person name="Matny O."/>
            <person name="Nguyen-Phuc H."/>
            <person name="Mago R."/>
            <person name="Raley C."/>
            <person name="Miller M.E."/>
            <person name="Silverstein K.A.T."/>
            <person name="Henningsen E."/>
            <person name="Hirsch C.D."/>
            <person name="Visser B."/>
            <person name="Pretorius Z.A."/>
            <person name="Steffenson B.J."/>
            <person name="Schwessinger B."/>
            <person name="Dodds P.N."/>
            <person name="Figueroa M."/>
        </authorList>
    </citation>
    <scope>NUCLEOTIDE SEQUENCE [LARGE SCALE GENOMIC DNA]</scope>
    <source>
        <strain evidence="3 4">Ug99</strain>
    </source>
</reference>
<organism evidence="3 4">
    <name type="scientific">Puccinia graminis f. sp. tritici</name>
    <dbReference type="NCBI Taxonomy" id="56615"/>
    <lineage>
        <taxon>Eukaryota</taxon>
        <taxon>Fungi</taxon>
        <taxon>Dikarya</taxon>
        <taxon>Basidiomycota</taxon>
        <taxon>Pucciniomycotina</taxon>
        <taxon>Pucciniomycetes</taxon>
        <taxon>Pucciniales</taxon>
        <taxon>Pucciniaceae</taxon>
        <taxon>Puccinia</taxon>
    </lineage>
</organism>
<feature type="compositionally biased region" description="Low complexity" evidence="1">
    <location>
        <begin position="508"/>
        <end position="529"/>
    </location>
</feature>
<feature type="signal peptide" evidence="2">
    <location>
        <begin position="1"/>
        <end position="17"/>
    </location>
</feature>
<evidence type="ECO:0000313" key="4">
    <source>
        <dbReference type="Proteomes" id="UP000325313"/>
    </source>
</evidence>
<feature type="compositionally biased region" description="Polar residues" evidence="1">
    <location>
        <begin position="602"/>
        <end position="618"/>
    </location>
</feature>
<evidence type="ECO:0000313" key="3">
    <source>
        <dbReference type="EMBL" id="KAA1083483.1"/>
    </source>
</evidence>
<evidence type="ECO:0000256" key="2">
    <source>
        <dbReference type="SAM" id="SignalP"/>
    </source>
</evidence>
<protein>
    <submittedName>
        <fullName evidence="3">Uncharacterized protein</fullName>
    </submittedName>
</protein>